<dbReference type="InterPro" id="IPR028202">
    <property type="entry name" value="Reductase_C"/>
</dbReference>
<dbReference type="PRINTS" id="PR00368">
    <property type="entry name" value="FADPNR"/>
</dbReference>
<feature type="domain" description="Reductase C-terminal" evidence="6">
    <location>
        <begin position="327"/>
        <end position="411"/>
    </location>
</feature>
<dbReference type="Proteomes" id="UP000055019">
    <property type="component" value="Unassembled WGS sequence"/>
</dbReference>
<dbReference type="Pfam" id="PF07992">
    <property type="entry name" value="Pyr_redox_2"/>
    <property type="match status" value="1"/>
</dbReference>
<keyword evidence="3" id="KW-0274">FAD</keyword>
<evidence type="ECO:0000256" key="1">
    <source>
        <dbReference type="ARBA" id="ARBA00001974"/>
    </source>
</evidence>
<comment type="caution">
    <text evidence="7">The sequence shown here is derived from an EMBL/GenBank/DDBJ whole genome shotgun (WGS) entry which is preliminary data.</text>
</comment>
<dbReference type="Pfam" id="PF14759">
    <property type="entry name" value="Reductase_C"/>
    <property type="match status" value="1"/>
</dbReference>
<dbReference type="InterPro" id="IPR023753">
    <property type="entry name" value="FAD/NAD-binding_dom"/>
</dbReference>
<reference evidence="7" key="1">
    <citation type="submission" date="2016-01" db="EMBL/GenBank/DDBJ databases">
        <authorList>
            <person name="Peeters C."/>
        </authorList>
    </citation>
    <scope>NUCLEOTIDE SEQUENCE [LARGE SCALE GENOMIC DNA]</scope>
    <source>
        <strain evidence="7">LMG 29317</strain>
    </source>
</reference>
<dbReference type="PRINTS" id="PR00411">
    <property type="entry name" value="PNDRDTASEI"/>
</dbReference>
<dbReference type="InterPro" id="IPR036188">
    <property type="entry name" value="FAD/NAD-bd_sf"/>
</dbReference>
<sequence>MSDGKENIVERTCIIVGASHAAAQLAPSLRQEGWEGRIVVIGDEPHLPYHRPPLSKAYLLGEKSSNDLLIRAEDAYGKLGIEFCLGERVVAIDRERKTVTLRDGASLAYDKLALCTGTRVRTVALPGAQLEGVHYLRGIADIDRIRRHVQPGGHAAIVGGGYIGLETAAVLRRLGMHVTVLEMAPRVLARVTAPEVSDFFERVHREEGVDIRTGVIVDHFEGGERVERIILRDGTALPASLVVIGVGVAPNVELAEAAGLDVDNGIVVDACARTSDPDIVAAGDCTLHPSPYYGRIRLESVPNATEQAKAAAAALCGKDKPYRALPWFWSDQYDIKLQIAGLNAGYDEVVVRGARDAGRSFSAFYLKGGRLVAADCVNRAQEFMLSKRLIAEGVAVDAARLADEAYPLKSLFETMQQSD</sequence>
<evidence type="ECO:0000313" key="8">
    <source>
        <dbReference type="Proteomes" id="UP000055019"/>
    </source>
</evidence>
<gene>
    <name evidence="7" type="ORF">AWB74_03618</name>
</gene>
<dbReference type="SUPFAM" id="SSF51905">
    <property type="entry name" value="FAD/NAD(P)-binding domain"/>
    <property type="match status" value="2"/>
</dbReference>
<evidence type="ECO:0000256" key="2">
    <source>
        <dbReference type="ARBA" id="ARBA00022630"/>
    </source>
</evidence>
<feature type="domain" description="FAD/NAD(P)-binding" evidence="5">
    <location>
        <begin position="13"/>
        <end position="308"/>
    </location>
</feature>
<evidence type="ECO:0000256" key="4">
    <source>
        <dbReference type="ARBA" id="ARBA00023002"/>
    </source>
</evidence>
<organism evidence="7 8">
    <name type="scientific">Caballeronia arvi</name>
    <dbReference type="NCBI Taxonomy" id="1777135"/>
    <lineage>
        <taxon>Bacteria</taxon>
        <taxon>Pseudomonadati</taxon>
        <taxon>Pseudomonadota</taxon>
        <taxon>Betaproteobacteria</taxon>
        <taxon>Burkholderiales</taxon>
        <taxon>Burkholderiaceae</taxon>
        <taxon>Caballeronia</taxon>
    </lineage>
</organism>
<dbReference type="Gene3D" id="3.30.390.30">
    <property type="match status" value="1"/>
</dbReference>
<evidence type="ECO:0000259" key="5">
    <source>
        <dbReference type="Pfam" id="PF07992"/>
    </source>
</evidence>
<protein>
    <submittedName>
        <fullName evidence="7">Aromatic hydrocarbons catabolism-related reductase</fullName>
    </submittedName>
</protein>
<dbReference type="OrthoDB" id="9769238at2"/>
<proteinExistence type="predicted"/>
<evidence type="ECO:0000259" key="6">
    <source>
        <dbReference type="Pfam" id="PF14759"/>
    </source>
</evidence>
<evidence type="ECO:0000256" key="3">
    <source>
        <dbReference type="ARBA" id="ARBA00022827"/>
    </source>
</evidence>
<dbReference type="SUPFAM" id="SSF55424">
    <property type="entry name" value="FAD/NAD-linked reductases, dimerisation (C-terminal) domain"/>
    <property type="match status" value="1"/>
</dbReference>
<comment type="cofactor">
    <cofactor evidence="1">
        <name>FAD</name>
        <dbReference type="ChEBI" id="CHEBI:57692"/>
    </cofactor>
</comment>
<name>A0A158JBD5_9BURK</name>
<dbReference type="InterPro" id="IPR050446">
    <property type="entry name" value="FAD-oxidoreductase/Apoptosis"/>
</dbReference>
<keyword evidence="4" id="KW-0560">Oxidoreductase</keyword>
<dbReference type="Gene3D" id="3.50.50.60">
    <property type="entry name" value="FAD/NAD(P)-binding domain"/>
    <property type="match status" value="2"/>
</dbReference>
<dbReference type="AlphaFoldDB" id="A0A158JBD5"/>
<dbReference type="InterPro" id="IPR016156">
    <property type="entry name" value="FAD/NAD-linked_Rdtase_dimer_sf"/>
</dbReference>
<dbReference type="PANTHER" id="PTHR43557:SF2">
    <property type="entry name" value="RIESKE DOMAIN-CONTAINING PROTEIN-RELATED"/>
    <property type="match status" value="1"/>
</dbReference>
<accession>A0A158JBD5</accession>
<dbReference type="RefSeq" id="WP_061148099.1">
    <property type="nucleotide sequence ID" value="NZ_FCOM02000014.1"/>
</dbReference>
<keyword evidence="8" id="KW-1185">Reference proteome</keyword>
<evidence type="ECO:0000313" key="7">
    <source>
        <dbReference type="EMBL" id="SAL65620.1"/>
    </source>
</evidence>
<keyword evidence="2" id="KW-0285">Flavoprotein</keyword>
<dbReference type="EMBL" id="FCOM02000014">
    <property type="protein sequence ID" value="SAL65620.1"/>
    <property type="molecule type" value="Genomic_DNA"/>
</dbReference>
<dbReference type="GO" id="GO:0016651">
    <property type="term" value="F:oxidoreductase activity, acting on NAD(P)H"/>
    <property type="evidence" value="ECO:0007669"/>
    <property type="project" value="TreeGrafter"/>
</dbReference>
<dbReference type="GO" id="GO:0005737">
    <property type="term" value="C:cytoplasm"/>
    <property type="evidence" value="ECO:0007669"/>
    <property type="project" value="TreeGrafter"/>
</dbReference>
<dbReference type="PANTHER" id="PTHR43557">
    <property type="entry name" value="APOPTOSIS-INDUCING FACTOR 1"/>
    <property type="match status" value="1"/>
</dbReference>